<name>A0A6G4XSX1_9ACTN</name>
<evidence type="ECO:0000313" key="3">
    <source>
        <dbReference type="Proteomes" id="UP000481109"/>
    </source>
</evidence>
<keyword evidence="1" id="KW-0472">Membrane</keyword>
<keyword evidence="1" id="KW-0812">Transmembrane</keyword>
<dbReference type="Proteomes" id="UP000481109">
    <property type="component" value="Unassembled WGS sequence"/>
</dbReference>
<protein>
    <submittedName>
        <fullName evidence="2">Uncharacterized protein</fullName>
    </submittedName>
</protein>
<sequence>MYARPLNAAAIGVPGAALAVSGAPFLAVLGTIVAVTTLVAAGLAVRTLVLTAVRH</sequence>
<keyword evidence="1" id="KW-1133">Transmembrane helix</keyword>
<accession>A0A6G4XSX1</accession>
<organism evidence="2 3">
    <name type="scientific">Streptomyces mesophilus</name>
    <dbReference type="NCBI Taxonomy" id="1775132"/>
    <lineage>
        <taxon>Bacteria</taxon>
        <taxon>Bacillati</taxon>
        <taxon>Actinomycetota</taxon>
        <taxon>Actinomycetes</taxon>
        <taxon>Kitasatosporales</taxon>
        <taxon>Streptomycetaceae</taxon>
        <taxon>Streptomyces</taxon>
    </lineage>
</organism>
<reference evidence="2 3" key="1">
    <citation type="submission" date="2020-02" db="EMBL/GenBank/DDBJ databases">
        <title>Whole-genome analyses of novel actinobacteria.</title>
        <authorList>
            <person name="Sahin N."/>
            <person name="Tokatli A."/>
        </authorList>
    </citation>
    <scope>NUCLEOTIDE SEQUENCE [LARGE SCALE GENOMIC DNA]</scope>
    <source>
        <strain evidence="2 3">YC504</strain>
    </source>
</reference>
<proteinExistence type="predicted"/>
<comment type="caution">
    <text evidence="2">The sequence shown here is derived from an EMBL/GenBank/DDBJ whole genome shotgun (WGS) entry which is preliminary data.</text>
</comment>
<dbReference type="AlphaFoldDB" id="A0A6G4XSX1"/>
<evidence type="ECO:0000256" key="1">
    <source>
        <dbReference type="SAM" id="Phobius"/>
    </source>
</evidence>
<dbReference type="RefSeq" id="WP_165335137.1">
    <property type="nucleotide sequence ID" value="NZ_JAAKZW010000166.1"/>
</dbReference>
<gene>
    <name evidence="2" type="ORF">G6045_29195</name>
</gene>
<keyword evidence="3" id="KW-1185">Reference proteome</keyword>
<dbReference type="EMBL" id="JAAKZW010000166">
    <property type="protein sequence ID" value="NGO79701.1"/>
    <property type="molecule type" value="Genomic_DNA"/>
</dbReference>
<feature type="transmembrane region" description="Helical" evidence="1">
    <location>
        <begin position="32"/>
        <end position="53"/>
    </location>
</feature>
<evidence type="ECO:0000313" key="2">
    <source>
        <dbReference type="EMBL" id="NGO79701.1"/>
    </source>
</evidence>